<dbReference type="InterPro" id="IPR012347">
    <property type="entry name" value="Ferritin-like"/>
</dbReference>
<dbReference type="EMBL" id="VUOD01000006">
    <property type="protein sequence ID" value="KAA2284467.1"/>
    <property type="molecule type" value="Genomic_DNA"/>
</dbReference>
<dbReference type="InterPro" id="IPR019052">
    <property type="entry name" value="DUF2383"/>
</dbReference>
<organism evidence="2 3">
    <name type="scientific">Arenimonas fontis</name>
    <dbReference type="NCBI Taxonomy" id="2608255"/>
    <lineage>
        <taxon>Bacteria</taxon>
        <taxon>Pseudomonadati</taxon>
        <taxon>Pseudomonadota</taxon>
        <taxon>Gammaproteobacteria</taxon>
        <taxon>Lysobacterales</taxon>
        <taxon>Lysobacteraceae</taxon>
        <taxon>Arenimonas</taxon>
    </lineage>
</organism>
<dbReference type="AlphaFoldDB" id="A0A5B2Z970"/>
<dbReference type="Proteomes" id="UP000322165">
    <property type="component" value="Unassembled WGS sequence"/>
</dbReference>
<feature type="domain" description="DUF2383" evidence="1">
    <location>
        <begin position="50"/>
        <end position="106"/>
    </location>
</feature>
<reference evidence="2 3" key="1">
    <citation type="submission" date="2019-09" db="EMBL/GenBank/DDBJ databases">
        <title>Arenimonas chukotkensis sp. nov., a bacterium isolated from Chukotka hot spring, Arctic region, Russia.</title>
        <authorList>
            <person name="Zayulina K.S."/>
            <person name="Prokofeva M.I."/>
            <person name="Elcheninov A.G."/>
            <person name="Novikov A."/>
            <person name="Kochetkova T.V."/>
            <person name="Kublanov I.V."/>
        </authorList>
    </citation>
    <scope>NUCLEOTIDE SEQUENCE [LARGE SCALE GENOMIC DNA]</scope>
    <source>
        <strain evidence="2 3">3729k</strain>
    </source>
</reference>
<dbReference type="InterPro" id="IPR011971">
    <property type="entry name" value="CHP02284"/>
</dbReference>
<evidence type="ECO:0000313" key="2">
    <source>
        <dbReference type="EMBL" id="KAA2284467.1"/>
    </source>
</evidence>
<keyword evidence="3" id="KW-1185">Reference proteome</keyword>
<evidence type="ECO:0000313" key="3">
    <source>
        <dbReference type="Proteomes" id="UP000322165"/>
    </source>
</evidence>
<protein>
    <submittedName>
        <fullName evidence="2">PA2169 family four-helix-bundle protein</fullName>
    </submittedName>
</protein>
<dbReference type="Pfam" id="PF09537">
    <property type="entry name" value="DUF2383"/>
    <property type="match status" value="1"/>
</dbReference>
<evidence type="ECO:0000259" key="1">
    <source>
        <dbReference type="Pfam" id="PF09537"/>
    </source>
</evidence>
<name>A0A5B2Z970_9GAMM</name>
<comment type="caution">
    <text evidence="2">The sequence shown here is derived from an EMBL/GenBank/DDBJ whole genome shotgun (WGS) entry which is preliminary data.</text>
</comment>
<accession>A0A5B2Z970</accession>
<sequence length="191" mass="21743">MLSRRETALVAACFAILRDRRPTRGYRGPAWASGRPRCPSSYAKERRMTDITSSLPDLIEISEDGFAFYEEAAQKVKDKKLSSLFSKLAKAKSELVQELSNELKPARRRGRRKPPEALADLSQAYDGLRKQQAAPAERFQRMAEVEGQLQQTFQKVVLDREQSFVVRVLAKQYVSKAEVLNKELRAVQRNA</sequence>
<proteinExistence type="predicted"/>
<reference evidence="2 3" key="2">
    <citation type="submission" date="2019-09" db="EMBL/GenBank/DDBJ databases">
        <authorList>
            <person name="Mazur A."/>
        </authorList>
    </citation>
    <scope>NUCLEOTIDE SEQUENCE [LARGE SCALE GENOMIC DNA]</scope>
    <source>
        <strain evidence="2 3">3729k</strain>
    </source>
</reference>
<dbReference type="NCBIfam" id="TIGR02284">
    <property type="entry name" value="PA2169 family four-helix-bundle protein"/>
    <property type="match status" value="1"/>
</dbReference>
<gene>
    <name evidence="2" type="ORF">F0415_09075</name>
</gene>
<dbReference type="Gene3D" id="1.20.1260.10">
    <property type="match status" value="1"/>
</dbReference>